<dbReference type="AlphaFoldDB" id="A0A2I6S4W5"/>
<name>A0A2I6S4W5_9RHOO</name>
<dbReference type="Pfam" id="PF05036">
    <property type="entry name" value="SPOR"/>
    <property type="match status" value="1"/>
</dbReference>
<feature type="compositionally biased region" description="Low complexity" evidence="1">
    <location>
        <begin position="69"/>
        <end position="84"/>
    </location>
</feature>
<organism evidence="3 4">
    <name type="scientific">Pseudazoarcus pumilus</name>
    <dbReference type="NCBI Taxonomy" id="2067960"/>
    <lineage>
        <taxon>Bacteria</taxon>
        <taxon>Pseudomonadati</taxon>
        <taxon>Pseudomonadota</taxon>
        <taxon>Betaproteobacteria</taxon>
        <taxon>Rhodocyclales</taxon>
        <taxon>Zoogloeaceae</taxon>
        <taxon>Pseudazoarcus</taxon>
    </lineage>
</organism>
<dbReference type="GO" id="GO:0042834">
    <property type="term" value="F:peptidoglycan binding"/>
    <property type="evidence" value="ECO:0007669"/>
    <property type="project" value="InterPro"/>
</dbReference>
<dbReference type="Proteomes" id="UP000242205">
    <property type="component" value="Chromosome"/>
</dbReference>
<keyword evidence="4" id="KW-1185">Reference proteome</keyword>
<feature type="region of interest" description="Disordered" evidence="1">
    <location>
        <begin position="69"/>
        <end position="120"/>
    </location>
</feature>
<dbReference type="InterPro" id="IPR007730">
    <property type="entry name" value="SPOR-like_dom"/>
</dbReference>
<sequence>MPLRALLFILLLLNLLLFAGGYMGWLGTPAFRGEPERLTNQLHPERIRPGTPPTAAEVATIDMTAQARAAAVVPPSEPAATAPTDSELPTPRPAEPPAREATASGDAPAERAEPAAVAPPPPACVAYEVSGEAAATEAEKLAQTISDDVRHVRRTLQRPENWRVRIPPFDSVEAANTRALELRGQGISDLFVVRDEGPTRNSISLGLFSSAAHAQQRLSTLKKLGIDDAEIVSGTLGRFRVELRAPADVIAVIDERLGRALPDAGKRECKP</sequence>
<gene>
    <name evidence="3" type="ORF">C0099_04705</name>
</gene>
<evidence type="ECO:0000259" key="2">
    <source>
        <dbReference type="PROSITE" id="PS51724"/>
    </source>
</evidence>
<evidence type="ECO:0000313" key="4">
    <source>
        <dbReference type="Proteomes" id="UP000242205"/>
    </source>
</evidence>
<dbReference type="InterPro" id="IPR036680">
    <property type="entry name" value="SPOR-like_sf"/>
</dbReference>
<reference evidence="3 4" key="1">
    <citation type="submission" date="2018-01" db="EMBL/GenBank/DDBJ databases">
        <authorList>
            <person name="Fu G.-Y."/>
        </authorList>
    </citation>
    <scope>NUCLEOTIDE SEQUENCE [LARGE SCALE GENOMIC DNA]</scope>
    <source>
        <strain evidence="3 4">SY39</strain>
    </source>
</reference>
<accession>A0A2I6S4W5</accession>
<evidence type="ECO:0000256" key="1">
    <source>
        <dbReference type="SAM" id="MobiDB-lite"/>
    </source>
</evidence>
<dbReference type="RefSeq" id="WP_102246368.1">
    <property type="nucleotide sequence ID" value="NZ_CP025682.1"/>
</dbReference>
<proteinExistence type="predicted"/>
<dbReference type="EMBL" id="CP025682">
    <property type="protein sequence ID" value="AUN94298.1"/>
    <property type="molecule type" value="Genomic_DNA"/>
</dbReference>
<dbReference type="SUPFAM" id="SSF110997">
    <property type="entry name" value="Sporulation related repeat"/>
    <property type="match status" value="1"/>
</dbReference>
<protein>
    <submittedName>
        <fullName evidence="3">SPOR domain-containing protein</fullName>
    </submittedName>
</protein>
<dbReference type="OrthoDB" id="5298866at2"/>
<dbReference type="PROSITE" id="PS51724">
    <property type="entry name" value="SPOR"/>
    <property type="match status" value="1"/>
</dbReference>
<feature type="domain" description="SPOR" evidence="2">
    <location>
        <begin position="156"/>
        <end position="234"/>
    </location>
</feature>
<evidence type="ECO:0000313" key="3">
    <source>
        <dbReference type="EMBL" id="AUN94298.1"/>
    </source>
</evidence>
<dbReference type="KEGG" id="atw:C0099_04705"/>